<accession>A0A3M0KMT1</accession>
<sequence length="96" mass="10430">MHGTEDFKAYEADFLSIDNQLLRDSSGLGTLSRANVGLVFAVQAYEADFLSIDNQLLRDSSGLGTLSRANVGLVFAVQVGFLCRNCKDIDLDTVLI</sequence>
<evidence type="ECO:0000313" key="1">
    <source>
        <dbReference type="EMBL" id="RMC14353.1"/>
    </source>
</evidence>
<dbReference type="AlphaFoldDB" id="A0A3M0KMT1"/>
<dbReference type="EMBL" id="QRBI01000105">
    <property type="protein sequence ID" value="RMC14353.1"/>
    <property type="molecule type" value="Genomic_DNA"/>
</dbReference>
<dbReference type="Proteomes" id="UP000269221">
    <property type="component" value="Unassembled WGS sequence"/>
</dbReference>
<organism evidence="1 2">
    <name type="scientific">Hirundo rustica rustica</name>
    <dbReference type="NCBI Taxonomy" id="333673"/>
    <lineage>
        <taxon>Eukaryota</taxon>
        <taxon>Metazoa</taxon>
        <taxon>Chordata</taxon>
        <taxon>Craniata</taxon>
        <taxon>Vertebrata</taxon>
        <taxon>Euteleostomi</taxon>
        <taxon>Archelosauria</taxon>
        <taxon>Archosauria</taxon>
        <taxon>Dinosauria</taxon>
        <taxon>Saurischia</taxon>
        <taxon>Theropoda</taxon>
        <taxon>Coelurosauria</taxon>
        <taxon>Aves</taxon>
        <taxon>Neognathae</taxon>
        <taxon>Neoaves</taxon>
        <taxon>Telluraves</taxon>
        <taxon>Australaves</taxon>
        <taxon>Passeriformes</taxon>
        <taxon>Sylvioidea</taxon>
        <taxon>Hirundinidae</taxon>
        <taxon>Hirundo</taxon>
    </lineage>
</organism>
<protein>
    <submittedName>
        <fullName evidence="1">Uncharacterized protein</fullName>
    </submittedName>
</protein>
<keyword evidence="2" id="KW-1185">Reference proteome</keyword>
<proteinExistence type="predicted"/>
<evidence type="ECO:0000313" key="2">
    <source>
        <dbReference type="Proteomes" id="UP000269221"/>
    </source>
</evidence>
<reference evidence="1 2" key="1">
    <citation type="submission" date="2018-07" db="EMBL/GenBank/DDBJ databases">
        <title>A high quality draft genome assembly of the barn swallow (H. rustica rustica).</title>
        <authorList>
            <person name="Formenti G."/>
            <person name="Chiara M."/>
            <person name="Poveda L."/>
            <person name="Francoijs K.-J."/>
            <person name="Bonisoli-Alquati A."/>
            <person name="Canova L."/>
            <person name="Gianfranceschi L."/>
            <person name="Horner D.S."/>
            <person name="Saino N."/>
        </authorList>
    </citation>
    <scope>NUCLEOTIDE SEQUENCE [LARGE SCALE GENOMIC DNA]</scope>
    <source>
        <strain evidence="1">Chelidonia</strain>
        <tissue evidence="1">Blood</tissue>
    </source>
</reference>
<comment type="caution">
    <text evidence="1">The sequence shown here is derived from an EMBL/GenBank/DDBJ whole genome shotgun (WGS) entry which is preliminary data.</text>
</comment>
<name>A0A3M0KMT1_HIRRU</name>
<gene>
    <name evidence="1" type="ORF">DUI87_09447</name>
</gene>
<dbReference type="OrthoDB" id="10679659at2759"/>